<keyword evidence="4" id="KW-1185">Reference proteome</keyword>
<keyword evidence="2" id="KW-1277">Toxin-antitoxin system</keyword>
<dbReference type="Pfam" id="PF05016">
    <property type="entry name" value="ParE_toxin"/>
    <property type="match status" value="1"/>
</dbReference>
<sequence length="101" mass="11739">MAKVIWTKRAFGQLERNIKYIKEEQGNSYAETVLDKILSSTALLEGTPKMGRVEPLLEHKKSEYRFIVVWSYKIIYRVASDHVTISRVFHTSRNPNKLKGV</sequence>
<dbReference type="InterPro" id="IPR051803">
    <property type="entry name" value="TA_system_RelE-like_toxin"/>
</dbReference>
<organism evidence="3 4">
    <name type="scientific">Ekhidna lutea</name>
    <dbReference type="NCBI Taxonomy" id="447679"/>
    <lineage>
        <taxon>Bacteria</taxon>
        <taxon>Pseudomonadati</taxon>
        <taxon>Bacteroidota</taxon>
        <taxon>Cytophagia</taxon>
        <taxon>Cytophagales</taxon>
        <taxon>Reichenbachiellaceae</taxon>
        <taxon>Ekhidna</taxon>
    </lineage>
</organism>
<dbReference type="RefSeq" id="WP_089354985.1">
    <property type="nucleotide sequence ID" value="NZ_FZPD01000001.1"/>
</dbReference>
<evidence type="ECO:0000256" key="1">
    <source>
        <dbReference type="ARBA" id="ARBA00006226"/>
    </source>
</evidence>
<reference evidence="3 4" key="1">
    <citation type="submission" date="2017-06" db="EMBL/GenBank/DDBJ databases">
        <authorList>
            <person name="Kim H.J."/>
            <person name="Triplett B.A."/>
        </authorList>
    </citation>
    <scope>NUCLEOTIDE SEQUENCE [LARGE SCALE GENOMIC DNA]</scope>
    <source>
        <strain evidence="3 4">DSM 19307</strain>
    </source>
</reference>
<dbReference type="InterPro" id="IPR035093">
    <property type="entry name" value="RelE/ParE_toxin_dom_sf"/>
</dbReference>
<name>A0A239EMB7_EKHLU</name>
<accession>A0A239EMB7</accession>
<evidence type="ECO:0000313" key="3">
    <source>
        <dbReference type="EMBL" id="SNS45163.1"/>
    </source>
</evidence>
<dbReference type="OrthoDB" id="5574284at2"/>
<dbReference type="PANTHER" id="PTHR33755">
    <property type="entry name" value="TOXIN PARE1-RELATED"/>
    <property type="match status" value="1"/>
</dbReference>
<dbReference type="SUPFAM" id="SSF143011">
    <property type="entry name" value="RelE-like"/>
    <property type="match status" value="1"/>
</dbReference>
<dbReference type="Gene3D" id="3.30.2310.20">
    <property type="entry name" value="RelE-like"/>
    <property type="match status" value="1"/>
</dbReference>
<protein>
    <submittedName>
        <fullName evidence="3">Plasmid stabilization system protein ParE</fullName>
    </submittedName>
</protein>
<dbReference type="InterPro" id="IPR007712">
    <property type="entry name" value="RelE/ParE_toxin"/>
</dbReference>
<proteinExistence type="inferred from homology"/>
<evidence type="ECO:0000313" key="4">
    <source>
        <dbReference type="Proteomes" id="UP000198393"/>
    </source>
</evidence>
<dbReference type="AlphaFoldDB" id="A0A239EMB7"/>
<comment type="similarity">
    <text evidence="1">Belongs to the RelE toxin family.</text>
</comment>
<gene>
    <name evidence="3" type="ORF">SAMN05421640_0202</name>
</gene>
<dbReference type="Proteomes" id="UP000198393">
    <property type="component" value="Unassembled WGS sequence"/>
</dbReference>
<dbReference type="EMBL" id="FZPD01000001">
    <property type="protein sequence ID" value="SNS45163.1"/>
    <property type="molecule type" value="Genomic_DNA"/>
</dbReference>
<evidence type="ECO:0000256" key="2">
    <source>
        <dbReference type="ARBA" id="ARBA00022649"/>
    </source>
</evidence>